<reference evidence="3" key="1">
    <citation type="submission" date="2023-10" db="EMBL/GenBank/DDBJ databases">
        <authorList>
            <person name="Chen Y."/>
            <person name="Shah S."/>
            <person name="Dougan E. K."/>
            <person name="Thang M."/>
            <person name="Chan C."/>
        </authorList>
    </citation>
    <scope>NUCLEOTIDE SEQUENCE [LARGE SCALE GENOMIC DNA]</scope>
</reference>
<evidence type="ECO:0000313" key="4">
    <source>
        <dbReference type="Proteomes" id="UP001189429"/>
    </source>
</evidence>
<dbReference type="EMBL" id="CAUYUJ010007136">
    <property type="protein sequence ID" value="CAK0819682.1"/>
    <property type="molecule type" value="Genomic_DNA"/>
</dbReference>
<accession>A0ABN9RKK5</accession>
<protein>
    <recommendedName>
        <fullName evidence="5">SGF29 C-terminal domain-containing protein</fullName>
    </recommendedName>
</protein>
<dbReference type="Proteomes" id="UP001189429">
    <property type="component" value="Unassembled WGS sequence"/>
</dbReference>
<keyword evidence="4" id="KW-1185">Reference proteome</keyword>
<organism evidence="3 4">
    <name type="scientific">Prorocentrum cordatum</name>
    <dbReference type="NCBI Taxonomy" id="2364126"/>
    <lineage>
        <taxon>Eukaryota</taxon>
        <taxon>Sar</taxon>
        <taxon>Alveolata</taxon>
        <taxon>Dinophyceae</taxon>
        <taxon>Prorocentrales</taxon>
        <taxon>Prorocentraceae</taxon>
        <taxon>Prorocentrum</taxon>
    </lineage>
</organism>
<gene>
    <name evidence="3" type="ORF">PCOR1329_LOCUS21621</name>
    <name evidence="2" type="ORF">PCOR1329_LOCUS8392</name>
</gene>
<evidence type="ECO:0000313" key="2">
    <source>
        <dbReference type="EMBL" id="CAK0800173.1"/>
    </source>
</evidence>
<evidence type="ECO:0000313" key="3">
    <source>
        <dbReference type="EMBL" id="CAK0819682.1"/>
    </source>
</evidence>
<evidence type="ECO:0008006" key="5">
    <source>
        <dbReference type="Google" id="ProtNLM"/>
    </source>
</evidence>
<name>A0ABN9RKK5_9DINO</name>
<feature type="coiled-coil region" evidence="1">
    <location>
        <begin position="42"/>
        <end position="69"/>
    </location>
</feature>
<sequence>MSSHEQWLLDLASKYDHDCILELCRFKAKRLKSSTNAAVLELQGMLRQYEEVDEEISHLEKRSRRCRDADKELDRRLERMRYYVLSNDVNKELRKQQGPIRGRKGDIPIAAATLASVVGARGALPIGISLLRAFRASQSTRGSGTAAPVTISIGDAGGPGAAAAATLDSVRLVEAATREATQRITLPCRAARHRILAAPPTWQLGERWVADLPKLRCRAIGTAAENGVAELRIVKDTRPKDAMIPRGDMIKLPNEMSNVTPGKMVELWLEIVTICDPYDQMHWQARLAPEPEPAAM</sequence>
<dbReference type="EMBL" id="CAUYUJ010002303">
    <property type="protein sequence ID" value="CAK0800173.1"/>
    <property type="molecule type" value="Genomic_DNA"/>
</dbReference>
<comment type="caution">
    <text evidence="3">The sequence shown here is derived from an EMBL/GenBank/DDBJ whole genome shotgun (WGS) entry which is preliminary data.</text>
</comment>
<keyword evidence="1" id="KW-0175">Coiled coil</keyword>
<proteinExistence type="predicted"/>
<evidence type="ECO:0000256" key="1">
    <source>
        <dbReference type="SAM" id="Coils"/>
    </source>
</evidence>